<evidence type="ECO:0000313" key="4">
    <source>
        <dbReference type="Proteomes" id="UP001139887"/>
    </source>
</evidence>
<dbReference type="PANTHER" id="PTHR12832">
    <property type="entry name" value="TESTIS-SPECIFIC PROTEIN PBS13 T-COMPLEX 11"/>
    <property type="match status" value="1"/>
</dbReference>
<evidence type="ECO:0000256" key="1">
    <source>
        <dbReference type="ARBA" id="ARBA00010954"/>
    </source>
</evidence>
<dbReference type="OrthoDB" id="276323at2759"/>
<dbReference type="Pfam" id="PF05794">
    <property type="entry name" value="Tcp11"/>
    <property type="match status" value="1"/>
</dbReference>
<feature type="non-terminal residue" evidence="3">
    <location>
        <position position="518"/>
    </location>
</feature>
<feature type="compositionally biased region" description="Low complexity" evidence="2">
    <location>
        <begin position="306"/>
        <end position="320"/>
    </location>
</feature>
<evidence type="ECO:0000256" key="2">
    <source>
        <dbReference type="SAM" id="MobiDB-lite"/>
    </source>
</evidence>
<feature type="region of interest" description="Disordered" evidence="2">
    <location>
        <begin position="1"/>
        <end position="50"/>
    </location>
</feature>
<dbReference type="Proteomes" id="UP001139887">
    <property type="component" value="Unassembled WGS sequence"/>
</dbReference>
<feature type="compositionally biased region" description="Polar residues" evidence="2">
    <location>
        <begin position="283"/>
        <end position="293"/>
    </location>
</feature>
<name>A0A9W8I1L4_9FUNG</name>
<reference evidence="3" key="1">
    <citation type="submission" date="2022-07" db="EMBL/GenBank/DDBJ databases">
        <title>Phylogenomic reconstructions and comparative analyses of Kickxellomycotina fungi.</title>
        <authorList>
            <person name="Reynolds N.K."/>
            <person name="Stajich J.E."/>
            <person name="Barry K."/>
            <person name="Grigoriev I.V."/>
            <person name="Crous P."/>
            <person name="Smith M.E."/>
        </authorList>
    </citation>
    <scope>NUCLEOTIDE SEQUENCE</scope>
    <source>
        <strain evidence="3">NRRL 1566</strain>
    </source>
</reference>
<protein>
    <submittedName>
        <fullName evidence="3">Uncharacterized protein</fullName>
    </submittedName>
</protein>
<comment type="caution">
    <text evidence="3">The sequence shown here is derived from an EMBL/GenBank/DDBJ whole genome shotgun (WGS) entry which is preliminary data.</text>
</comment>
<organism evidence="3 4">
    <name type="scientific">Coemansia brasiliensis</name>
    <dbReference type="NCBI Taxonomy" id="2650707"/>
    <lineage>
        <taxon>Eukaryota</taxon>
        <taxon>Fungi</taxon>
        <taxon>Fungi incertae sedis</taxon>
        <taxon>Zoopagomycota</taxon>
        <taxon>Kickxellomycotina</taxon>
        <taxon>Kickxellomycetes</taxon>
        <taxon>Kickxellales</taxon>
        <taxon>Kickxellaceae</taxon>
        <taxon>Coemansia</taxon>
    </lineage>
</organism>
<accession>A0A9W8I1L4</accession>
<dbReference type="EMBL" id="JANBUW010001296">
    <property type="protein sequence ID" value="KAJ2843778.1"/>
    <property type="molecule type" value="Genomic_DNA"/>
</dbReference>
<gene>
    <name evidence="3" type="ORF">IWW36_005430</name>
</gene>
<evidence type="ECO:0000313" key="3">
    <source>
        <dbReference type="EMBL" id="KAJ2843778.1"/>
    </source>
</evidence>
<dbReference type="InterPro" id="IPR008862">
    <property type="entry name" value="Tcp11"/>
</dbReference>
<keyword evidence="4" id="KW-1185">Reference proteome</keyword>
<dbReference type="GO" id="GO:0010737">
    <property type="term" value="P:protein kinase A signaling"/>
    <property type="evidence" value="ECO:0007669"/>
    <property type="project" value="TreeGrafter"/>
</dbReference>
<feature type="region of interest" description="Disordered" evidence="2">
    <location>
        <begin position="283"/>
        <end position="333"/>
    </location>
</feature>
<comment type="similarity">
    <text evidence="1">Belongs to the TCP11 family.</text>
</comment>
<dbReference type="PANTHER" id="PTHR12832:SF11">
    <property type="entry name" value="LD23868P"/>
    <property type="match status" value="1"/>
</dbReference>
<proteinExistence type="inferred from homology"/>
<dbReference type="AlphaFoldDB" id="A0A9W8I1L4"/>
<sequence length="518" mass="58207">MSVSNTQPKQKRRPSAASEHIGPVNKTGMYKRRHVPSSSHPALPPKDNSSAELDAASVILQAWRWNHMRRALSSWESAEVTVDRFKDIGFEETTKLMQTAKVMQSSERLMQALLLTTSAISDNLKQGKSKCKAPGRIFVTGFLFAAHGQLLVTGSSHMDSIVLSAAETMTKSYAEFSKIFNARNPSWYEQQQTFTASFMAFNTAFESWKQSDSRLLLTALERHYLELDRLWQTVQRKTGGKGDEDWRIGIKNQRQDLIEKIRTLGGNSAVDLTLQRQRDLRTTYQNPQPSQTPSLPPDQAIAENESQSSAGTFTTASGSSHGQPSAAISKAVVDPEAQEVDRVLENYNLTASSALQNAQLAHELILDPEAHLKADLTSCKIADTYFKNIDDRSTSLVPVLEQLRAEMHTIIPPNNRLHLSLNLELDSEWMETQAKNQALDVRDKLQRVVDMLCKLCAPMRDEAVSRLREQVDALDSKQTLEIANVLRQVFAMIHLLRIDVLNHQLDSIVRPWLRTHAV</sequence>